<feature type="region of interest" description="Disordered" evidence="2">
    <location>
        <begin position="1"/>
        <end position="31"/>
    </location>
</feature>
<evidence type="ECO:0000256" key="1">
    <source>
        <dbReference type="SAM" id="Coils"/>
    </source>
</evidence>
<evidence type="ECO:0000313" key="6">
    <source>
        <dbReference type="Proteomes" id="UP000183077"/>
    </source>
</evidence>
<dbReference type="GeneID" id="82256795"/>
<organism evidence="3 5">
    <name type="scientific">Myroides marinus</name>
    <dbReference type="NCBI Taxonomy" id="703342"/>
    <lineage>
        <taxon>Bacteria</taxon>
        <taxon>Pseudomonadati</taxon>
        <taxon>Bacteroidota</taxon>
        <taxon>Flavobacteriia</taxon>
        <taxon>Flavobacteriales</taxon>
        <taxon>Flavobacteriaceae</taxon>
        <taxon>Myroides</taxon>
    </lineage>
</organism>
<sequence>MLEHKNDNLHELADGQKPESNSNAVVPTDKEKALDSITASNAEEGEDLASFEDTNIPTVNYEKLDLEKLNKELHKLIKHHKVTAIKDHVEEIKKEFYRKYNDLIEEKKDAFFEENPDANESDFQYILPIKNEFDHNYEEYRVAKNSYFKQLQNNLNTNLEKRLAIIEKLKQLIDNSENNSDALKQLGDLRDEWKNAGPIPKDKYNHVWNNYHFHVERFYDQLHLDRESRDLDFKYNLEQKQKLIARAEELLDNKDVIKSFRELQTLHRIWKEEIGPVDREIREQIWDQFSEITKQMHDKRELLFEQLRSVEKENLALKVAIISEIDVLSKQKISNHNQWQKEIAKVEELRQRFFSIGKVPAENTEELWDLFKLATRNFNSNKNSYYKELKKEQQENYAKKLALIQKAQELKDSEDYAKVTPIMKKIQDDWKLIGHVPRKYSDQLWADFKEACNSYFDRFHAIKNKESEVEIDAYNRKKEYLDLLKGFQLSGDHKTDLGEIKNHINNWKSIGSVPANKRFIEGKFNKILDVLFDKLSLSKRETEAVKFNNRLESILETNDKRKLQSEAIFIQRKIEEINSGVIQLENNLAYIQNATDENPFVKEVKKNIEKYKDELKIWEDKLNQIRELNTEN</sequence>
<dbReference type="EMBL" id="LQNU01000120">
    <property type="protein sequence ID" value="KZE72491.1"/>
    <property type="molecule type" value="Genomic_DNA"/>
</dbReference>
<evidence type="ECO:0000313" key="3">
    <source>
        <dbReference type="EMBL" id="KZE72491.1"/>
    </source>
</evidence>
<evidence type="ECO:0000256" key="2">
    <source>
        <dbReference type="SAM" id="MobiDB-lite"/>
    </source>
</evidence>
<dbReference type="Pfam" id="PF03993">
    <property type="entry name" value="DUF349"/>
    <property type="match status" value="5"/>
</dbReference>
<feature type="coiled-coil region" evidence="1">
    <location>
        <begin position="159"/>
        <end position="186"/>
    </location>
</feature>
<feature type="coiled-coil region" evidence="1">
    <location>
        <begin position="601"/>
        <end position="628"/>
    </location>
</feature>
<reference evidence="3 5" key="1">
    <citation type="submission" date="2016-01" db="EMBL/GenBank/DDBJ databases">
        <title>Whole genome sequencing of Myroides marinus L41.</title>
        <authorList>
            <person name="Hong K.W."/>
        </authorList>
    </citation>
    <scope>NUCLEOTIDE SEQUENCE [LARGE SCALE GENOMIC DNA]</scope>
    <source>
        <strain evidence="3 5">L41</strain>
    </source>
</reference>
<keyword evidence="5" id="KW-1185">Reference proteome</keyword>
<dbReference type="OrthoDB" id="5422202at2"/>
<dbReference type="RefSeq" id="WP_038988251.1">
    <property type="nucleotide sequence ID" value="NZ_FNYS01000005.1"/>
</dbReference>
<gene>
    <name evidence="3" type="ORF">AV926_18560</name>
    <name evidence="4" type="ORF">SAMN04488018_105193</name>
</gene>
<protein>
    <submittedName>
        <fullName evidence="3">Chromosome segregation protein</fullName>
    </submittedName>
</protein>
<feature type="compositionally biased region" description="Basic and acidic residues" evidence="2">
    <location>
        <begin position="1"/>
        <end position="17"/>
    </location>
</feature>
<accession>A0A163TX17</accession>
<dbReference type="EMBL" id="FNYS01000005">
    <property type="protein sequence ID" value="SEI84555.1"/>
    <property type="molecule type" value="Genomic_DNA"/>
</dbReference>
<proteinExistence type="predicted"/>
<dbReference type="AlphaFoldDB" id="A0A163TX17"/>
<reference evidence="4 6" key="2">
    <citation type="submission" date="2016-10" db="EMBL/GenBank/DDBJ databases">
        <authorList>
            <person name="de Groot N.N."/>
        </authorList>
    </citation>
    <scope>NUCLEOTIDE SEQUENCE [LARGE SCALE GENOMIC DNA]</scope>
    <source>
        <strain evidence="4 6">DSM 23048</strain>
    </source>
</reference>
<dbReference type="InterPro" id="IPR007139">
    <property type="entry name" value="DUF349"/>
</dbReference>
<dbReference type="Proteomes" id="UP000183077">
    <property type="component" value="Unassembled WGS sequence"/>
</dbReference>
<keyword evidence="1" id="KW-0175">Coiled coil</keyword>
<name>A0A163TX17_9FLAO</name>
<evidence type="ECO:0000313" key="4">
    <source>
        <dbReference type="EMBL" id="SEI84555.1"/>
    </source>
</evidence>
<dbReference type="Proteomes" id="UP000076630">
    <property type="component" value="Unassembled WGS sequence"/>
</dbReference>
<evidence type="ECO:0000313" key="5">
    <source>
        <dbReference type="Proteomes" id="UP000076630"/>
    </source>
</evidence>